<dbReference type="Pfam" id="PF00501">
    <property type="entry name" value="AMP-binding"/>
    <property type="match status" value="1"/>
</dbReference>
<dbReference type="Gene3D" id="3.40.50.12780">
    <property type="entry name" value="N-terminal domain of ligase-like"/>
    <property type="match status" value="1"/>
</dbReference>
<keyword evidence="3" id="KW-0472">Membrane</keyword>
<dbReference type="PANTHER" id="PTHR43439:SF2">
    <property type="entry name" value="ENZYME, PUTATIVE (JCVI)-RELATED"/>
    <property type="match status" value="1"/>
</dbReference>
<dbReference type="InterPro" id="IPR020845">
    <property type="entry name" value="AMP-binding_CS"/>
</dbReference>
<keyword evidence="3" id="KW-1133">Transmembrane helix</keyword>
<sequence length="283" mass="31622">MRCFHKQITRKAARTILIEPLVDLLKTDDIRLYEYNVSFQEGVNDSFVILHTSGSTGPSKPVFIKHRTITAMDAGQRSLFTNSHIICYKGLRAFLPFPMFHLGGLSMLIFGLYNGMNIVFPLPGPLTAELANSIHSALDVQLTILPPSILADIAAVPEYLDRLSDIPLTAYGGGPIPTAVGDKIASKTHLHTAFGSTEAGTFILDLPAPEDWRYVKFSSMLGYEMTLVMDDLYELCFRRNIELQDYQPIFATFPEAMIYNTGDLSPDIPRKMIYGDLRHDETV</sequence>
<feature type="domain" description="AMP-dependent synthetase/ligase" evidence="4">
    <location>
        <begin position="44"/>
        <end position="216"/>
    </location>
</feature>
<keyword evidence="3" id="KW-0812">Transmembrane</keyword>
<dbReference type="InterPro" id="IPR051414">
    <property type="entry name" value="Adenylate-forming_Reductase"/>
</dbReference>
<organism evidence="5 6">
    <name type="scientific">Gomphillus americanus</name>
    <dbReference type="NCBI Taxonomy" id="1940652"/>
    <lineage>
        <taxon>Eukaryota</taxon>
        <taxon>Fungi</taxon>
        <taxon>Dikarya</taxon>
        <taxon>Ascomycota</taxon>
        <taxon>Pezizomycotina</taxon>
        <taxon>Lecanoromycetes</taxon>
        <taxon>OSLEUM clade</taxon>
        <taxon>Ostropomycetidae</taxon>
        <taxon>Ostropales</taxon>
        <taxon>Graphidaceae</taxon>
        <taxon>Gomphilloideae</taxon>
        <taxon>Gomphillus</taxon>
    </lineage>
</organism>
<gene>
    <name evidence="5" type="ORF">GOMPHAMPRED_000672</name>
</gene>
<comment type="caution">
    <text evidence="5">The sequence shown here is derived from an EMBL/GenBank/DDBJ whole genome shotgun (WGS) entry which is preliminary data.</text>
</comment>
<dbReference type="Proteomes" id="UP000664169">
    <property type="component" value="Unassembled WGS sequence"/>
</dbReference>
<evidence type="ECO:0000256" key="1">
    <source>
        <dbReference type="ARBA" id="ARBA00022450"/>
    </source>
</evidence>
<dbReference type="InterPro" id="IPR042099">
    <property type="entry name" value="ANL_N_sf"/>
</dbReference>
<keyword evidence="6" id="KW-1185">Reference proteome</keyword>
<keyword evidence="2" id="KW-0597">Phosphoprotein</keyword>
<dbReference type="OrthoDB" id="429813at2759"/>
<proteinExistence type="predicted"/>
<evidence type="ECO:0000313" key="6">
    <source>
        <dbReference type="Proteomes" id="UP000664169"/>
    </source>
</evidence>
<evidence type="ECO:0000259" key="4">
    <source>
        <dbReference type="Pfam" id="PF00501"/>
    </source>
</evidence>
<dbReference type="PROSITE" id="PS00455">
    <property type="entry name" value="AMP_BINDING"/>
    <property type="match status" value="1"/>
</dbReference>
<evidence type="ECO:0000256" key="3">
    <source>
        <dbReference type="SAM" id="Phobius"/>
    </source>
</evidence>
<dbReference type="EMBL" id="CAJPDQ010000010">
    <property type="protein sequence ID" value="CAF9915260.1"/>
    <property type="molecule type" value="Genomic_DNA"/>
</dbReference>
<evidence type="ECO:0000256" key="2">
    <source>
        <dbReference type="ARBA" id="ARBA00022553"/>
    </source>
</evidence>
<accession>A0A8H3IGV5</accession>
<reference evidence="5" key="1">
    <citation type="submission" date="2021-03" db="EMBL/GenBank/DDBJ databases">
        <authorList>
            <person name="Tagirdzhanova G."/>
        </authorList>
    </citation>
    <scope>NUCLEOTIDE SEQUENCE</scope>
</reference>
<dbReference type="SUPFAM" id="SSF56801">
    <property type="entry name" value="Acetyl-CoA synthetase-like"/>
    <property type="match status" value="1"/>
</dbReference>
<name>A0A8H3IGV5_9LECA</name>
<keyword evidence="1" id="KW-0596">Phosphopantetheine</keyword>
<dbReference type="AlphaFoldDB" id="A0A8H3IGV5"/>
<feature type="transmembrane region" description="Helical" evidence="3">
    <location>
        <begin position="93"/>
        <end position="113"/>
    </location>
</feature>
<dbReference type="InterPro" id="IPR000873">
    <property type="entry name" value="AMP-dep_synth/lig_dom"/>
</dbReference>
<dbReference type="PANTHER" id="PTHR43439">
    <property type="entry name" value="PHENYLACETATE-COENZYME A LIGASE"/>
    <property type="match status" value="1"/>
</dbReference>
<protein>
    <recommendedName>
        <fullName evidence="4">AMP-dependent synthetase/ligase domain-containing protein</fullName>
    </recommendedName>
</protein>
<evidence type="ECO:0000313" key="5">
    <source>
        <dbReference type="EMBL" id="CAF9915260.1"/>
    </source>
</evidence>